<dbReference type="Gene3D" id="2.60.120.10">
    <property type="entry name" value="Jelly Rolls"/>
    <property type="match status" value="1"/>
</dbReference>
<comment type="caution">
    <text evidence="2">The sequence shown here is derived from an EMBL/GenBank/DDBJ whole genome shotgun (WGS) entry which is preliminary data.</text>
</comment>
<gene>
    <name evidence="2" type="ORF">ACFSYJ_16820</name>
</gene>
<dbReference type="InterPro" id="IPR011051">
    <property type="entry name" value="RmlC_Cupin_sf"/>
</dbReference>
<dbReference type="InterPro" id="IPR000888">
    <property type="entry name" value="RmlC-like"/>
</dbReference>
<dbReference type="PANTHER" id="PTHR21047">
    <property type="entry name" value="DTDP-6-DEOXY-D-GLUCOSE-3,5 EPIMERASE"/>
    <property type="match status" value="1"/>
</dbReference>
<evidence type="ECO:0000256" key="1">
    <source>
        <dbReference type="ARBA" id="ARBA00010154"/>
    </source>
</evidence>
<evidence type="ECO:0000313" key="2">
    <source>
        <dbReference type="EMBL" id="MFD2460276.1"/>
    </source>
</evidence>
<dbReference type="EMBL" id="JBHUKU010000008">
    <property type="protein sequence ID" value="MFD2460276.1"/>
    <property type="molecule type" value="Genomic_DNA"/>
</dbReference>
<dbReference type="Proteomes" id="UP001597419">
    <property type="component" value="Unassembled WGS sequence"/>
</dbReference>
<proteinExistence type="inferred from homology"/>
<accession>A0ABW5GFF9</accession>
<comment type="similarity">
    <text evidence="1">Belongs to the dTDP-4-dehydrorhamnose 3,5-epimerase family.</text>
</comment>
<dbReference type="SUPFAM" id="SSF51182">
    <property type="entry name" value="RmlC-like cupins"/>
    <property type="match status" value="1"/>
</dbReference>
<keyword evidence="3" id="KW-1185">Reference proteome</keyword>
<reference evidence="3" key="1">
    <citation type="journal article" date="2019" name="Int. J. Syst. Evol. Microbiol.">
        <title>The Global Catalogue of Microorganisms (GCM) 10K type strain sequencing project: providing services to taxonomists for standard genome sequencing and annotation.</title>
        <authorList>
            <consortium name="The Broad Institute Genomics Platform"/>
            <consortium name="The Broad Institute Genome Sequencing Center for Infectious Disease"/>
            <person name="Wu L."/>
            <person name="Ma J."/>
        </authorList>
    </citation>
    <scope>NUCLEOTIDE SEQUENCE [LARGE SCALE GENOMIC DNA]</scope>
    <source>
        <strain evidence="3">CGMCC 4.7643</strain>
    </source>
</reference>
<name>A0ABW5GFF9_9PSEU</name>
<protein>
    <submittedName>
        <fullName evidence="2">dTDP-4-dehydrorhamnose 3,5-epimerase family protein</fullName>
    </submittedName>
</protein>
<evidence type="ECO:0000313" key="3">
    <source>
        <dbReference type="Proteomes" id="UP001597419"/>
    </source>
</evidence>
<organism evidence="2 3">
    <name type="scientific">Amycolatopsis samaneae</name>
    <dbReference type="NCBI Taxonomy" id="664691"/>
    <lineage>
        <taxon>Bacteria</taxon>
        <taxon>Bacillati</taxon>
        <taxon>Actinomycetota</taxon>
        <taxon>Actinomycetes</taxon>
        <taxon>Pseudonocardiales</taxon>
        <taxon>Pseudonocardiaceae</taxon>
        <taxon>Amycolatopsis</taxon>
    </lineage>
</organism>
<sequence length="211" mass="22823">MPGGLRTEETKVPNAFRLFPEQFPDRRGRFHEAFRADALSELIGYPFVVNQVNYSTSCRDTVRGIHGTTIPPGQAKLVTCVRGAVMDVVVDLRVGSPTFGVFDVTYQDEDSGTAVYLADGLGHAFHALTDDACMNYLCSQNYVPGTMLVLNPMDPDIGIPWELTGPPIMSEKDANGVGLKEAESEGLLPTYEECLAYYAALKAGTPAAPVS</sequence>
<dbReference type="Pfam" id="PF00908">
    <property type="entry name" value="dTDP_sugar_isom"/>
    <property type="match status" value="1"/>
</dbReference>
<dbReference type="RefSeq" id="WP_345398068.1">
    <property type="nucleotide sequence ID" value="NZ_BAABHG010000009.1"/>
</dbReference>
<dbReference type="PANTHER" id="PTHR21047:SF2">
    <property type="entry name" value="THYMIDINE DIPHOSPHO-4-KETO-RHAMNOSE 3,5-EPIMERASE"/>
    <property type="match status" value="1"/>
</dbReference>
<dbReference type="InterPro" id="IPR014710">
    <property type="entry name" value="RmlC-like_jellyroll"/>
</dbReference>
<dbReference type="CDD" id="cd00438">
    <property type="entry name" value="cupin_RmlC"/>
    <property type="match status" value="1"/>
</dbReference>